<organism evidence="18 19">
    <name type="scientific">Odynerus spinipes</name>
    <dbReference type="NCBI Taxonomy" id="1348599"/>
    <lineage>
        <taxon>Eukaryota</taxon>
        <taxon>Metazoa</taxon>
        <taxon>Ecdysozoa</taxon>
        <taxon>Arthropoda</taxon>
        <taxon>Hexapoda</taxon>
        <taxon>Insecta</taxon>
        <taxon>Pterygota</taxon>
        <taxon>Neoptera</taxon>
        <taxon>Endopterygota</taxon>
        <taxon>Hymenoptera</taxon>
        <taxon>Apocrita</taxon>
        <taxon>Aculeata</taxon>
        <taxon>Vespoidea</taxon>
        <taxon>Vespidae</taxon>
        <taxon>Eumeninae</taxon>
        <taxon>Odynerus</taxon>
    </lineage>
</organism>
<keyword evidence="8 13" id="KW-0472">Membrane</keyword>
<proteinExistence type="inferred from homology"/>
<feature type="transmembrane region" description="Helical" evidence="13">
    <location>
        <begin position="1183"/>
        <end position="1205"/>
    </location>
</feature>
<dbReference type="Proteomes" id="UP001258017">
    <property type="component" value="Unassembled WGS sequence"/>
</dbReference>
<evidence type="ECO:0000256" key="10">
    <source>
        <dbReference type="PIRSR" id="PIRSR600175-2"/>
    </source>
</evidence>
<feature type="binding site" evidence="9">
    <location>
        <position position="1153"/>
    </location>
    <ligand>
        <name>Na(+)</name>
        <dbReference type="ChEBI" id="CHEBI:29101"/>
        <label>1</label>
    </ligand>
</feature>
<evidence type="ECO:0000259" key="16">
    <source>
        <dbReference type="Pfam" id="PF07731"/>
    </source>
</evidence>
<evidence type="ECO:0000256" key="14">
    <source>
        <dbReference type="SAM" id="SignalP"/>
    </source>
</evidence>
<keyword evidence="9" id="KW-0915">Sodium</keyword>
<dbReference type="Pfam" id="PF07731">
    <property type="entry name" value="Cu-oxidase_2"/>
    <property type="match status" value="1"/>
</dbReference>
<dbReference type="InterPro" id="IPR037272">
    <property type="entry name" value="SNS_sf"/>
</dbReference>
<evidence type="ECO:0000256" key="1">
    <source>
        <dbReference type="ARBA" id="ARBA00004141"/>
    </source>
</evidence>
<dbReference type="GO" id="GO:0015293">
    <property type="term" value="F:symporter activity"/>
    <property type="evidence" value="ECO:0007669"/>
    <property type="project" value="UniProtKB-KW"/>
</dbReference>
<evidence type="ECO:0000256" key="13">
    <source>
        <dbReference type="SAM" id="Phobius"/>
    </source>
</evidence>
<comment type="similarity">
    <text evidence="2 11">Belongs to the sodium:neurotransmitter symporter (SNF) (TC 2.A.22) family.</text>
</comment>
<feature type="transmembrane region" description="Helical" evidence="13">
    <location>
        <begin position="968"/>
        <end position="987"/>
    </location>
</feature>
<keyword evidence="6 11" id="KW-0769">Symport</keyword>
<dbReference type="InterPro" id="IPR008972">
    <property type="entry name" value="Cupredoxin"/>
</dbReference>
<feature type="transmembrane region" description="Helical" evidence="13">
    <location>
        <begin position="1292"/>
        <end position="1316"/>
    </location>
</feature>
<keyword evidence="19" id="KW-1185">Reference proteome</keyword>
<accession>A0AAD9VRQ6</accession>
<evidence type="ECO:0000259" key="17">
    <source>
        <dbReference type="Pfam" id="PF07732"/>
    </source>
</evidence>
<feature type="binding site" evidence="9">
    <location>
        <position position="1154"/>
    </location>
    <ligand>
        <name>Na(+)</name>
        <dbReference type="ChEBI" id="CHEBI:29101"/>
        <label>1</label>
    </ligand>
</feature>
<feature type="disulfide bond" evidence="10">
    <location>
        <begin position="911"/>
        <end position="920"/>
    </location>
</feature>
<feature type="transmembrane region" description="Helical" evidence="13">
    <location>
        <begin position="1079"/>
        <end position="1105"/>
    </location>
</feature>
<feature type="transmembrane region" description="Helical" evidence="13">
    <location>
        <begin position="877"/>
        <end position="897"/>
    </location>
</feature>
<feature type="domain" description="Plastocyanin-like" evidence="15">
    <location>
        <begin position="224"/>
        <end position="343"/>
    </location>
</feature>
<dbReference type="PRINTS" id="PR00176">
    <property type="entry name" value="NANEUSMPORT"/>
</dbReference>
<dbReference type="Pfam" id="PF00394">
    <property type="entry name" value="Cu-oxidase"/>
    <property type="match status" value="1"/>
</dbReference>
<dbReference type="SUPFAM" id="SSF161070">
    <property type="entry name" value="SNF-like"/>
    <property type="match status" value="1"/>
</dbReference>
<feature type="transmembrane region" description="Helical" evidence="13">
    <location>
        <begin position="1253"/>
        <end position="1272"/>
    </location>
</feature>
<evidence type="ECO:0000256" key="8">
    <source>
        <dbReference type="ARBA" id="ARBA00023136"/>
    </source>
</evidence>
<feature type="binding site" evidence="9">
    <location>
        <position position="1085"/>
    </location>
    <ligand>
        <name>Na(+)</name>
        <dbReference type="ChEBI" id="CHEBI:29101"/>
        <label>1</label>
    </ligand>
</feature>
<evidence type="ECO:0000256" key="5">
    <source>
        <dbReference type="ARBA" id="ARBA00022692"/>
    </source>
</evidence>
<evidence type="ECO:0000256" key="7">
    <source>
        <dbReference type="ARBA" id="ARBA00022989"/>
    </source>
</evidence>
<feature type="transmembrane region" description="Helical" evidence="13">
    <location>
        <begin position="824"/>
        <end position="843"/>
    </location>
</feature>
<dbReference type="CDD" id="cd13884">
    <property type="entry name" value="CuRO_2_tcLCC_insect_like"/>
    <property type="match status" value="1"/>
</dbReference>
<reference evidence="18" key="2">
    <citation type="journal article" date="2023" name="Commun. Biol.">
        <title>Intrasexual cuticular hydrocarbon dimorphism in a wasp sheds light on hydrocarbon biosynthesis genes in Hymenoptera.</title>
        <authorList>
            <person name="Moris V.C."/>
            <person name="Podsiadlowski L."/>
            <person name="Martin S."/>
            <person name="Oeyen J.P."/>
            <person name="Donath A."/>
            <person name="Petersen M."/>
            <person name="Wilbrandt J."/>
            <person name="Misof B."/>
            <person name="Liedtke D."/>
            <person name="Thamm M."/>
            <person name="Scheiner R."/>
            <person name="Schmitt T."/>
            <person name="Niehuis O."/>
        </authorList>
    </citation>
    <scope>NUCLEOTIDE SEQUENCE</scope>
    <source>
        <strain evidence="18">GBR_01_08_01A</strain>
    </source>
</reference>
<evidence type="ECO:0000313" key="19">
    <source>
        <dbReference type="Proteomes" id="UP001258017"/>
    </source>
</evidence>
<keyword evidence="9" id="KW-0479">Metal-binding</keyword>
<feature type="transmembrane region" description="Helical" evidence="13">
    <location>
        <begin position="849"/>
        <end position="870"/>
    </location>
</feature>
<name>A0AAD9VRQ6_9HYME</name>
<dbReference type="PROSITE" id="PS50267">
    <property type="entry name" value="NA_NEUROTRAN_SYMP_3"/>
    <property type="match status" value="1"/>
</dbReference>
<evidence type="ECO:0000256" key="12">
    <source>
        <dbReference type="SAM" id="MobiDB-lite"/>
    </source>
</evidence>
<dbReference type="CDD" id="cd11496">
    <property type="entry name" value="SLC6sbd-TauT-like"/>
    <property type="match status" value="1"/>
</dbReference>
<dbReference type="CDD" id="cd13858">
    <property type="entry name" value="CuRO_1_tcLCC2_insect_like"/>
    <property type="match status" value="1"/>
</dbReference>
<evidence type="ECO:0000313" key="18">
    <source>
        <dbReference type="EMBL" id="KAK2584461.1"/>
    </source>
</evidence>
<keyword evidence="7 13" id="KW-1133">Transmembrane helix</keyword>
<feature type="transmembrane region" description="Helical" evidence="13">
    <location>
        <begin position="999"/>
        <end position="1018"/>
    </location>
</feature>
<dbReference type="InterPro" id="IPR001117">
    <property type="entry name" value="Cu-oxidase_2nd"/>
</dbReference>
<feature type="compositionally biased region" description="Basic and acidic residues" evidence="12">
    <location>
        <begin position="753"/>
        <end position="763"/>
    </location>
</feature>
<dbReference type="EMBL" id="JAIFRP010000026">
    <property type="protein sequence ID" value="KAK2584461.1"/>
    <property type="molecule type" value="Genomic_DNA"/>
</dbReference>
<evidence type="ECO:0000256" key="11">
    <source>
        <dbReference type="RuleBase" id="RU003732"/>
    </source>
</evidence>
<feature type="binding site" evidence="9">
    <location>
        <position position="1150"/>
    </location>
    <ligand>
        <name>Na(+)</name>
        <dbReference type="ChEBI" id="CHEBI:29101"/>
        <label>1</label>
    </ligand>
</feature>
<feature type="binding site" evidence="9">
    <location>
        <position position="810"/>
    </location>
    <ligand>
        <name>Na(+)</name>
        <dbReference type="ChEBI" id="CHEBI:29101"/>
        <label>1</label>
    </ligand>
</feature>
<dbReference type="PANTHER" id="PTHR11616">
    <property type="entry name" value="SODIUM/CHLORIDE DEPENDENT TRANSPORTER"/>
    <property type="match status" value="1"/>
</dbReference>
<comment type="subcellular location">
    <subcellularLocation>
        <location evidence="1">Membrane</location>
        <topology evidence="1">Multi-pass membrane protein</topology>
    </subcellularLocation>
</comment>
<feature type="domain" description="Plastocyanin-like" evidence="17">
    <location>
        <begin position="77"/>
        <end position="185"/>
    </location>
</feature>
<dbReference type="InterPro" id="IPR011707">
    <property type="entry name" value="Cu-oxidase-like_N"/>
</dbReference>
<dbReference type="Gene3D" id="2.60.40.420">
    <property type="entry name" value="Cupredoxins - blue copper proteins"/>
    <property type="match status" value="3"/>
</dbReference>
<evidence type="ECO:0000256" key="9">
    <source>
        <dbReference type="PIRSR" id="PIRSR600175-1"/>
    </source>
</evidence>
<dbReference type="PANTHER" id="PTHR11616:SF254">
    <property type="entry name" value="TRANSPORTER"/>
    <property type="match status" value="1"/>
</dbReference>
<feature type="transmembrane region" description="Helical" evidence="13">
    <location>
        <begin position="1211"/>
        <end position="1233"/>
    </location>
</feature>
<comment type="caution">
    <text evidence="18">The sequence shown here is derived from an EMBL/GenBank/DDBJ whole genome shotgun (WGS) entry which is preliminary data.</text>
</comment>
<dbReference type="GO" id="GO:0006865">
    <property type="term" value="P:amino acid transport"/>
    <property type="evidence" value="ECO:0007669"/>
    <property type="project" value="TreeGrafter"/>
</dbReference>
<dbReference type="NCBIfam" id="NF037979">
    <property type="entry name" value="Na_transp"/>
    <property type="match status" value="1"/>
</dbReference>
<keyword evidence="14" id="KW-0732">Signal</keyword>
<feature type="transmembrane region" description="Helical" evidence="13">
    <location>
        <begin position="1138"/>
        <end position="1163"/>
    </location>
</feature>
<feature type="signal peptide" evidence="14">
    <location>
        <begin position="1"/>
        <end position="17"/>
    </location>
</feature>
<dbReference type="SUPFAM" id="SSF49503">
    <property type="entry name" value="Cupredoxins"/>
    <property type="match status" value="3"/>
</dbReference>
<feature type="chain" id="PRO_5041905739" description="Transporter" evidence="14">
    <location>
        <begin position="18"/>
        <end position="1369"/>
    </location>
</feature>
<evidence type="ECO:0000259" key="15">
    <source>
        <dbReference type="Pfam" id="PF00394"/>
    </source>
</evidence>
<dbReference type="GO" id="GO:0035725">
    <property type="term" value="P:sodium ion transmembrane transport"/>
    <property type="evidence" value="ECO:0007669"/>
    <property type="project" value="TreeGrafter"/>
</dbReference>
<keyword evidence="5 11" id="KW-0812">Transmembrane</keyword>
<dbReference type="Pfam" id="PF00209">
    <property type="entry name" value="SNF"/>
    <property type="match status" value="1"/>
</dbReference>
<dbReference type="InterPro" id="IPR011706">
    <property type="entry name" value="Cu-oxidase_C"/>
</dbReference>
<sequence length="1369" mass="152603">MFLRCAIFVGLLSVVATIIYMTPVPEQIFLSCDRPCHHLDWPMICRVKLTLEVFQSLSKSCGNCLSNETACLANHCISVDGQRRRIMTANRQMPGPSIQVCENDILVVDVINKLPGKAAAIHWRGQSQAETPCMDGTPLITQCPIPSYTTFQYKFRASAPGTHLWHAHAGADVTNGVFGSLIVRQADIREPQRAFYDVDEPSHVILITHWQHSPEISIDRTLQKPAILLVNGKGRRLDGPNVPYTSFTVIPGRRHRFRAANAGGAGSCPVTISVDGHSLLLITLDGHPVEPQRVMSITLAKGERADFVLKANKRISSYWMNINTPKECGTKSISGAAIIKYKGSPANRPPNMSHLVDNDHNEDQEILTNRVSMTTVLDESCSSSENLCISEIQGARKMPRSLVAAKTDVTIYLPINYVMQASDVLENGEIDTKFLNVDNVTFTFPSSPLLTQGGDIPEGMLCAGNEEEDRNENNETVLSSRRCRRDGNGDSNDTCECVHVRYIPFGATVEIILLDQAGMDDLVYHLHGYNFFVVGVRKFGRSVSLENVKHLDRQGLLFSRNLDCAPSKDTIAVPKFGAVAIRFKADNPGYWMLRDEHAADWTRGLDVILQVGQPNEMIAAPQDFPKCGSFVGPEIREITVSYEGDKSSCEGADGSDISSLCEDYRSEISSEVKQPTTKRHQVHPICYGTNWTPKPNFSGYGKEAQRKTSMKSDEDEDLFETMAEKMYYWGEEKNQTDSDQTFIEFKAKTAGPADKKRKEETRAVSKTAASSTQERTTDMGSREEDAERGGWGNKLDFLFSCISVSVGLGNVWRFPYLCYKNGGGAFLITYGIAMLFCGIPIFFQEVAIGQYLGAGGMTLVGQLCPLLQGVGYATMTIVFFLDIYYCIIIAWTLFYLISTFTNLPGVPWSSCGHWWNTENCFDASTESELDSHTNGTMNVTYHHTTPVEEFYERRVLGITSGIENIGGIQWELLGCLILGWLLVYFIIRRGLHQSGKIIWFSALFPYVVLFILLGRAVTLDGSYDGLLYYVTPRWEELLSPGPWIDGTTQIFFAYSIGTGALPALGSYNKFHHNCYRDALITCVVNTLTCLLAGCLTFSILGHIALEQGTEVSEVVKSGPGLVFLTYPEVVLKLPGAPIWAIIFFVMLLILGIDSEFCIVDSFITGVVDNWPDHLRPHRNKFTIAICVLMFCLGLPMVTNGGVYIFQLMDFYSASGMSILWVCFFQTIAISWFFGAQKFCDCVHQMMGIRLNKFWYICWIFFAPVIMAFIFVFQCVLYKPLKYGSDYEYPTWAEIVGFCLSFSSMIWIPVYAIYYVIVTPGSIKENILKGLKPNIKSHPKLPKGEKSAVIPMSESSAGLITKNSSFLSQT</sequence>
<dbReference type="PROSITE" id="PS00610">
    <property type="entry name" value="NA_NEUROTRAN_SYMP_1"/>
    <property type="match status" value="1"/>
</dbReference>
<keyword evidence="10" id="KW-1015">Disulfide bond</keyword>
<comment type="similarity">
    <text evidence="3">Belongs to the multicopper oxidase family.</text>
</comment>
<reference evidence="18" key="1">
    <citation type="submission" date="2021-08" db="EMBL/GenBank/DDBJ databases">
        <authorList>
            <person name="Misof B."/>
            <person name="Oliver O."/>
            <person name="Podsiadlowski L."/>
            <person name="Donath A."/>
            <person name="Peters R."/>
            <person name="Mayer C."/>
            <person name="Rust J."/>
            <person name="Gunkel S."/>
            <person name="Lesny P."/>
            <person name="Martin S."/>
            <person name="Oeyen J.P."/>
            <person name="Petersen M."/>
            <person name="Panagiotis P."/>
            <person name="Wilbrandt J."/>
            <person name="Tanja T."/>
        </authorList>
    </citation>
    <scope>NUCLEOTIDE SEQUENCE</scope>
    <source>
        <strain evidence="18">GBR_01_08_01A</strain>
        <tissue evidence="18">Thorax + abdomen</tissue>
    </source>
</reference>
<evidence type="ECO:0000256" key="6">
    <source>
        <dbReference type="ARBA" id="ARBA00022847"/>
    </source>
</evidence>
<dbReference type="CDD" id="cd13905">
    <property type="entry name" value="CuRO_3_tcLLC2_insect_like"/>
    <property type="match status" value="1"/>
</dbReference>
<feature type="domain" description="Plastocyanin-like" evidence="16">
    <location>
        <begin position="483"/>
        <end position="594"/>
    </location>
</feature>
<gene>
    <name evidence="18" type="ORF">KPH14_006837</name>
</gene>
<dbReference type="InterPro" id="IPR000175">
    <property type="entry name" value="Na/ntran_symport"/>
</dbReference>
<keyword evidence="4 11" id="KW-0813">Transport</keyword>
<dbReference type="GO" id="GO:0005886">
    <property type="term" value="C:plasma membrane"/>
    <property type="evidence" value="ECO:0007669"/>
    <property type="project" value="TreeGrafter"/>
</dbReference>
<dbReference type="FunFam" id="2.60.40.420:FF:000045">
    <property type="entry name" value="Laccase 2"/>
    <property type="match status" value="1"/>
</dbReference>
<dbReference type="GO" id="GO:0016491">
    <property type="term" value="F:oxidoreductase activity"/>
    <property type="evidence" value="ECO:0007669"/>
    <property type="project" value="InterPro"/>
</dbReference>
<protein>
    <recommendedName>
        <fullName evidence="11">Transporter</fullName>
    </recommendedName>
</protein>
<evidence type="ECO:0000256" key="3">
    <source>
        <dbReference type="ARBA" id="ARBA00010609"/>
    </source>
</evidence>
<dbReference type="GO" id="GO:0005507">
    <property type="term" value="F:copper ion binding"/>
    <property type="evidence" value="ECO:0007669"/>
    <property type="project" value="InterPro"/>
</dbReference>
<dbReference type="Pfam" id="PF07732">
    <property type="entry name" value="Cu-oxidase_3"/>
    <property type="match status" value="1"/>
</dbReference>
<feature type="binding site" evidence="9">
    <location>
        <position position="806"/>
    </location>
    <ligand>
        <name>Na(+)</name>
        <dbReference type="ChEBI" id="CHEBI:29101"/>
        <label>1</label>
    </ligand>
</feature>
<feature type="region of interest" description="Disordered" evidence="12">
    <location>
        <begin position="749"/>
        <end position="788"/>
    </location>
</feature>
<feature type="transmembrane region" description="Helical" evidence="13">
    <location>
        <begin position="795"/>
        <end position="812"/>
    </location>
</feature>
<evidence type="ECO:0000256" key="2">
    <source>
        <dbReference type="ARBA" id="ARBA00006459"/>
    </source>
</evidence>
<evidence type="ECO:0000256" key="4">
    <source>
        <dbReference type="ARBA" id="ARBA00022448"/>
    </source>
</evidence>
<feature type="compositionally biased region" description="Basic and acidic residues" evidence="12">
    <location>
        <begin position="775"/>
        <end position="788"/>
    </location>
</feature>
<feature type="transmembrane region" description="Helical" evidence="13">
    <location>
        <begin position="1050"/>
        <end position="1067"/>
    </location>
</feature>